<evidence type="ECO:0000259" key="7">
    <source>
        <dbReference type="Pfam" id="PF00931"/>
    </source>
</evidence>
<name>A0AAN7IZB5_QUERU</name>
<proteinExistence type="predicted"/>
<dbReference type="InterPro" id="IPR002182">
    <property type="entry name" value="NB-ARC"/>
</dbReference>
<dbReference type="Gene3D" id="3.40.50.300">
    <property type="entry name" value="P-loop containing nucleotide triphosphate hydrolases"/>
    <property type="match status" value="1"/>
</dbReference>
<evidence type="ECO:0000256" key="2">
    <source>
        <dbReference type="ARBA" id="ARBA00022737"/>
    </source>
</evidence>
<keyword evidence="4" id="KW-0611">Plant defense</keyword>
<dbReference type="Gene3D" id="1.10.8.430">
    <property type="entry name" value="Helical domain of apoptotic protease-activating factors"/>
    <property type="match status" value="1"/>
</dbReference>
<accession>A0AAN7IZB5</accession>
<feature type="domain" description="R13L1/DRL21-like LRR repeat region" evidence="10">
    <location>
        <begin position="695"/>
        <end position="819"/>
    </location>
</feature>
<evidence type="ECO:0000256" key="3">
    <source>
        <dbReference type="ARBA" id="ARBA00022741"/>
    </source>
</evidence>
<dbReference type="Pfam" id="PF00931">
    <property type="entry name" value="NB-ARC"/>
    <property type="match status" value="1"/>
</dbReference>
<dbReference type="Proteomes" id="UP001324115">
    <property type="component" value="Unassembled WGS sequence"/>
</dbReference>
<dbReference type="GO" id="GO:0005524">
    <property type="term" value="F:ATP binding"/>
    <property type="evidence" value="ECO:0007669"/>
    <property type="project" value="UniProtKB-KW"/>
</dbReference>
<keyword evidence="5" id="KW-0067">ATP-binding</keyword>
<dbReference type="SUPFAM" id="SSF52540">
    <property type="entry name" value="P-loop containing nucleoside triphosphate hydrolases"/>
    <property type="match status" value="1"/>
</dbReference>
<feature type="domain" description="Disease resistance protein winged helix" evidence="9">
    <location>
        <begin position="427"/>
        <end position="499"/>
    </location>
</feature>
<evidence type="ECO:0000313" key="12">
    <source>
        <dbReference type="Proteomes" id="UP001324115"/>
    </source>
</evidence>
<evidence type="ECO:0000256" key="1">
    <source>
        <dbReference type="ARBA" id="ARBA00022614"/>
    </source>
</evidence>
<evidence type="ECO:0000256" key="4">
    <source>
        <dbReference type="ARBA" id="ARBA00022821"/>
    </source>
</evidence>
<dbReference type="InterPro" id="IPR041118">
    <property type="entry name" value="Rx_N"/>
</dbReference>
<dbReference type="InterPro" id="IPR042197">
    <property type="entry name" value="Apaf_helical"/>
</dbReference>
<feature type="region of interest" description="Disordered" evidence="6">
    <location>
        <begin position="1113"/>
        <end position="1132"/>
    </location>
</feature>
<comment type="caution">
    <text evidence="11">The sequence shown here is derived from an EMBL/GenBank/DDBJ whole genome shotgun (WGS) entry which is preliminary data.</text>
</comment>
<dbReference type="SUPFAM" id="SSF52047">
    <property type="entry name" value="RNI-like"/>
    <property type="match status" value="1"/>
</dbReference>
<organism evidence="11 12">
    <name type="scientific">Quercus rubra</name>
    <name type="common">Northern red oak</name>
    <name type="synonym">Quercus borealis</name>
    <dbReference type="NCBI Taxonomy" id="3512"/>
    <lineage>
        <taxon>Eukaryota</taxon>
        <taxon>Viridiplantae</taxon>
        <taxon>Streptophyta</taxon>
        <taxon>Embryophyta</taxon>
        <taxon>Tracheophyta</taxon>
        <taxon>Spermatophyta</taxon>
        <taxon>Magnoliopsida</taxon>
        <taxon>eudicotyledons</taxon>
        <taxon>Gunneridae</taxon>
        <taxon>Pentapetalae</taxon>
        <taxon>rosids</taxon>
        <taxon>fabids</taxon>
        <taxon>Fagales</taxon>
        <taxon>Fagaceae</taxon>
        <taxon>Quercus</taxon>
    </lineage>
</organism>
<dbReference type="GO" id="GO:0051707">
    <property type="term" value="P:response to other organism"/>
    <property type="evidence" value="ECO:0007669"/>
    <property type="project" value="UniProtKB-ARBA"/>
</dbReference>
<dbReference type="PANTHER" id="PTHR36766:SF38">
    <property type="entry name" value="DISEASE RESISTANCE PROTEIN RGA3"/>
    <property type="match status" value="1"/>
</dbReference>
<dbReference type="InterPro" id="IPR058922">
    <property type="entry name" value="WHD_DRP"/>
</dbReference>
<dbReference type="Gene3D" id="1.10.10.10">
    <property type="entry name" value="Winged helix-like DNA-binding domain superfamily/Winged helix DNA-binding domain"/>
    <property type="match status" value="1"/>
</dbReference>
<dbReference type="InterPro" id="IPR027417">
    <property type="entry name" value="P-loop_NTPase"/>
</dbReference>
<dbReference type="SUPFAM" id="SSF52058">
    <property type="entry name" value="L domain-like"/>
    <property type="match status" value="1"/>
</dbReference>
<dbReference type="PRINTS" id="PR00364">
    <property type="entry name" value="DISEASERSIST"/>
</dbReference>
<dbReference type="InterPro" id="IPR036388">
    <property type="entry name" value="WH-like_DNA-bd_sf"/>
</dbReference>
<keyword evidence="1" id="KW-0433">Leucine-rich repeat</keyword>
<reference evidence="11 12" key="1">
    <citation type="journal article" date="2023" name="G3 (Bethesda)">
        <title>A haplotype-resolved chromosome-scale genome for Quercus rubra L. provides insights into the genetics of adaptive traits for red oak species.</title>
        <authorList>
            <person name="Kapoor B."/>
            <person name="Jenkins J."/>
            <person name="Schmutz J."/>
            <person name="Zhebentyayeva T."/>
            <person name="Kuelheim C."/>
            <person name="Coggeshall M."/>
            <person name="Heim C."/>
            <person name="Lasky J.R."/>
            <person name="Leites L."/>
            <person name="Islam-Faridi N."/>
            <person name="Romero-Severson J."/>
            <person name="DeLeo V.L."/>
            <person name="Lucas S.M."/>
            <person name="Lazic D."/>
            <person name="Gailing O."/>
            <person name="Carlson J."/>
            <person name="Staton M."/>
        </authorList>
    </citation>
    <scope>NUCLEOTIDE SEQUENCE [LARGE SCALE GENOMIC DNA]</scope>
    <source>
        <strain evidence="11">Pseudo-F2</strain>
    </source>
</reference>
<dbReference type="EMBL" id="JAXUIC010000004">
    <property type="protein sequence ID" value="KAK4591641.1"/>
    <property type="molecule type" value="Genomic_DNA"/>
</dbReference>
<gene>
    <name evidence="11" type="ORF">RGQ29_016181</name>
</gene>
<dbReference type="FunFam" id="1.10.10.10:FF:000322">
    <property type="entry name" value="Probable disease resistance protein At1g63360"/>
    <property type="match status" value="1"/>
</dbReference>
<dbReference type="PANTHER" id="PTHR36766">
    <property type="entry name" value="PLANT BROAD-SPECTRUM MILDEW RESISTANCE PROTEIN RPW8"/>
    <property type="match status" value="1"/>
</dbReference>
<dbReference type="Gene3D" id="1.20.5.4130">
    <property type="match status" value="1"/>
</dbReference>
<dbReference type="InterPro" id="IPR056789">
    <property type="entry name" value="LRR_R13L1-DRL21"/>
</dbReference>
<feature type="domain" description="Disease resistance N-terminal" evidence="8">
    <location>
        <begin position="13"/>
        <end position="97"/>
    </location>
</feature>
<dbReference type="InterPro" id="IPR032675">
    <property type="entry name" value="LRR_dom_sf"/>
</dbReference>
<evidence type="ECO:0000259" key="9">
    <source>
        <dbReference type="Pfam" id="PF23559"/>
    </source>
</evidence>
<dbReference type="Pfam" id="PF18052">
    <property type="entry name" value="Rx_N"/>
    <property type="match status" value="1"/>
</dbReference>
<dbReference type="GO" id="GO:0006952">
    <property type="term" value="P:defense response"/>
    <property type="evidence" value="ECO:0007669"/>
    <property type="project" value="UniProtKB-KW"/>
</dbReference>
<evidence type="ECO:0000256" key="5">
    <source>
        <dbReference type="ARBA" id="ARBA00022840"/>
    </source>
</evidence>
<evidence type="ECO:0000259" key="8">
    <source>
        <dbReference type="Pfam" id="PF18052"/>
    </source>
</evidence>
<keyword evidence="3" id="KW-0547">Nucleotide-binding</keyword>
<feature type="domain" description="NB-ARC" evidence="7">
    <location>
        <begin position="171"/>
        <end position="341"/>
    </location>
</feature>
<evidence type="ECO:0000313" key="11">
    <source>
        <dbReference type="EMBL" id="KAK4591641.1"/>
    </source>
</evidence>
<dbReference type="AlphaFoldDB" id="A0AAN7IZB5"/>
<dbReference type="Gene3D" id="3.80.10.10">
    <property type="entry name" value="Ribonuclease Inhibitor"/>
    <property type="match status" value="2"/>
</dbReference>
<evidence type="ECO:0008006" key="13">
    <source>
        <dbReference type="Google" id="ProtNLM"/>
    </source>
</evidence>
<dbReference type="GO" id="GO:0043531">
    <property type="term" value="F:ADP binding"/>
    <property type="evidence" value="ECO:0007669"/>
    <property type="project" value="InterPro"/>
</dbReference>
<dbReference type="Pfam" id="PF25019">
    <property type="entry name" value="LRR_R13L1-DRL21"/>
    <property type="match status" value="2"/>
</dbReference>
<sequence length="1159" mass="132500">MAEGVLYDVAAGIIGKAGDLALKEIVLIWNVNNEITKLGETVSIIKAVLLDAEAKQHNSEAIKLWLKSLKDAMCDADDLLDEISTEALRREVMTRDKKAKEVRIFFSKSNQLAYGLRMGHKVKAMRERFDEIAADRIKFGLKELSEERQVRYKAREQTYSHVHAEAVIGREDDKKAIIRSLLNANAKENVLVLPIVGIGGLGKTAVAQLVFNDKEINNYFELKLWVCVSDNFDVKIIVEKIMECVKNKKPKDLEMNTLVNDLQKEINGKRYLLVLDDVWNEDREKWLRLKDILMGGARGSGILLTTRIKMVAEIAQTMQPHLLKGLDETQSWFLFKKMAFVEGEEPKSASFENIGKEILKKCGGVPLAIRTIGGLLSLKKSEKEWLSFKDNEFSKISQNESDILPTLKLSYDYLSSHLKQCFAFCSIFPKDYEIEKSSLIYMWMAQGFITLYDKTKCPEDVGDEYFMDLLWRSFFQDVKEDELGNISRFKIHDLMHDIAIQAIGLEGTIVYSKEIDIHEKTRHVSFGDTLYSSSEIPISLYRARRIKTFLLPCQPTYDSIRSNDSTYSAIVASFKFIRLLDLHNMGIKTIPSSIKKLKHLRYLDLSENEDIEMLPKSVVKLYNLQTLKLSGCSTLKELPRDINKLVNLRFLEIDECWRLTHMPNGLGQLTNLQTLSRFVMSKVRIDSVPRSYGELKELGRLNELRGNLSIKNLKQVKDAALEYKAANLKEKQRLDRLELNWVEEDINETDVGHDDMSVEDLQPHINLKALSLERYGGVICPRWLVSLTNLVEFKLYSCEKCQYLPSLEQLPSLKIIVLYGLDSLEHISDTERDNSDSLFYPSLEDLQIRSCPNLKGWWRERRVSLPSFPRLSDLTIWNSPQLTSFPLFPYLKTLDLIDCSLKQSLERMMINNKTSGNLPSIASSSSSSPSTIVAPLSKLSFMQIEEALPEECLRNLISLRTLYLDNCPLPQGIRYLTALHYLKVRNSEVVDLSNDWDEMEWQGLTTLLSLEFYELPKLVSLPVGLQYVSSLQNLQISQCHSLIAIPEWICKLISLQSLEISNCSNLESLPEGIGALTSLQTLNIWDCPILLKRCKKQIGEDWHKISHIPNLEGDLEKEPDEEEPNEEISDEAKKPACQNWDLIKAFGCCNCSTTQQLTH</sequence>
<protein>
    <recommendedName>
        <fullName evidence="13">Disease resistance protein RGA3</fullName>
    </recommendedName>
</protein>
<evidence type="ECO:0000259" key="10">
    <source>
        <dbReference type="Pfam" id="PF25019"/>
    </source>
</evidence>
<keyword evidence="2" id="KW-0677">Repeat</keyword>
<feature type="compositionally biased region" description="Acidic residues" evidence="6">
    <location>
        <begin position="1113"/>
        <end position="1129"/>
    </location>
</feature>
<feature type="domain" description="R13L1/DRL21-like LRR repeat region" evidence="10">
    <location>
        <begin position="1024"/>
        <end position="1087"/>
    </location>
</feature>
<evidence type="ECO:0000256" key="6">
    <source>
        <dbReference type="SAM" id="MobiDB-lite"/>
    </source>
</evidence>
<dbReference type="Pfam" id="PF23559">
    <property type="entry name" value="WHD_DRP"/>
    <property type="match status" value="1"/>
</dbReference>
<keyword evidence="12" id="KW-1185">Reference proteome</keyword>